<evidence type="ECO:0000256" key="1">
    <source>
        <dbReference type="SAM" id="MobiDB-lite"/>
    </source>
</evidence>
<protein>
    <submittedName>
        <fullName evidence="2">Uncharacterized protein</fullName>
    </submittedName>
</protein>
<feature type="region of interest" description="Disordered" evidence="1">
    <location>
        <begin position="165"/>
        <end position="198"/>
    </location>
</feature>
<evidence type="ECO:0000313" key="2">
    <source>
        <dbReference type="EMBL" id="QLG64158.1"/>
    </source>
</evidence>
<organism evidence="2 3">
    <name type="scientific">Halorarum salinum</name>
    <dbReference type="NCBI Taxonomy" id="2743089"/>
    <lineage>
        <taxon>Archaea</taxon>
        <taxon>Methanobacteriati</taxon>
        <taxon>Methanobacteriota</taxon>
        <taxon>Stenosarchaea group</taxon>
        <taxon>Halobacteria</taxon>
        <taxon>Halobacteriales</taxon>
        <taxon>Haloferacaceae</taxon>
        <taxon>Halorarum</taxon>
    </lineage>
</organism>
<dbReference type="OrthoDB" id="299301at2157"/>
<dbReference type="RefSeq" id="WP_179270741.1">
    <property type="nucleotide sequence ID" value="NZ_CP058580.1"/>
</dbReference>
<reference evidence="2 3" key="1">
    <citation type="submission" date="2020-06" db="EMBL/GenBank/DDBJ databases">
        <title>NJ-3-1, isolated from saline soil.</title>
        <authorList>
            <person name="Cui H.L."/>
            <person name="Shi X."/>
        </authorList>
    </citation>
    <scope>NUCLEOTIDE SEQUENCE [LARGE SCALE GENOMIC DNA]</scope>
    <source>
        <strain evidence="2 3">NJ-3-1</strain>
        <plasmid evidence="2 3">unnamed1</plasmid>
    </source>
</reference>
<gene>
    <name evidence="2" type="ORF">HUG12_20420</name>
</gene>
<name>A0A7D5QDJ1_9EURY</name>
<sequence length="198" mass="21877">MVELDANVLEEIRHGGRTMLIEDVVSLVERSHDDDRPGVPRGTVEAYAEALETDPEASVDLDTFLEELDDSLTDSETWAGDGHLYRLEDDRISLFPAEWHERFGGSTDVQEYVEFLQGDADGAVDDVARGGAGPGVPEQLLVDVVAVVGRISREEARARLQDLRKSGELVEDADQHPNAGVMLRDEDGERFRDTSLDT</sequence>
<dbReference type="KEGG" id="halu:HUG12_20420"/>
<keyword evidence="2" id="KW-0614">Plasmid</keyword>
<dbReference type="Proteomes" id="UP000509626">
    <property type="component" value="Plasmid unnamed1"/>
</dbReference>
<feature type="compositionally biased region" description="Basic and acidic residues" evidence="1">
    <location>
        <begin position="183"/>
        <end position="198"/>
    </location>
</feature>
<dbReference type="EMBL" id="CP058580">
    <property type="protein sequence ID" value="QLG64158.1"/>
    <property type="molecule type" value="Genomic_DNA"/>
</dbReference>
<keyword evidence="3" id="KW-1185">Reference proteome</keyword>
<proteinExistence type="predicted"/>
<geneLocation type="plasmid" evidence="2 3">
    <name>unnamed1</name>
</geneLocation>
<accession>A0A7D5QDJ1</accession>
<dbReference type="AlphaFoldDB" id="A0A7D5QDJ1"/>
<evidence type="ECO:0000313" key="3">
    <source>
        <dbReference type="Proteomes" id="UP000509626"/>
    </source>
</evidence>
<dbReference type="GeneID" id="56039877"/>